<feature type="transmembrane region" description="Helical" evidence="7">
    <location>
        <begin position="48"/>
        <end position="68"/>
    </location>
</feature>
<evidence type="ECO:0000256" key="3">
    <source>
        <dbReference type="ARBA" id="ARBA00022475"/>
    </source>
</evidence>
<reference evidence="8 9" key="1">
    <citation type="submission" date="2024-09" db="EMBL/GenBank/DDBJ databases">
        <authorList>
            <person name="Sun Q."/>
            <person name="Mori K."/>
        </authorList>
    </citation>
    <scope>NUCLEOTIDE SEQUENCE [LARGE SCALE GENOMIC DNA]</scope>
    <source>
        <strain evidence="8 9">CCM 7415</strain>
    </source>
</reference>
<keyword evidence="5 7" id="KW-1133">Transmembrane helix</keyword>
<evidence type="ECO:0000256" key="1">
    <source>
        <dbReference type="ARBA" id="ARBA00004651"/>
    </source>
</evidence>
<proteinExistence type="inferred from homology"/>
<evidence type="ECO:0000256" key="5">
    <source>
        <dbReference type="ARBA" id="ARBA00022989"/>
    </source>
</evidence>
<comment type="subcellular location">
    <subcellularLocation>
        <location evidence="1">Cell membrane</location>
        <topology evidence="1">Multi-pass membrane protein</topology>
    </subcellularLocation>
</comment>
<sequence>MMLETYVAYLLVVAAFFVTPPSTSQLLIISNSISHGLDRSINTIAGDLFANAIQIAAAGLGLAAIVAASSHAFTIIKWLGVIYLVWTGIRVFRSESTGFGSSGVRTETSNWTLFRQGFFTSLSNPFAIIFFGALLPQFIASDRGLSLQILILGGTYLVVDGLTLVGWGWLGIRAANVLRRYSSRLVSRCCGLVMILAAALLASKSFAGI</sequence>
<dbReference type="RefSeq" id="WP_019950690.1">
    <property type="nucleotide sequence ID" value="NZ_JBHLVX010000050.1"/>
</dbReference>
<dbReference type="InterPro" id="IPR001123">
    <property type="entry name" value="LeuE-type"/>
</dbReference>
<feature type="transmembrane region" description="Helical" evidence="7">
    <location>
        <begin position="147"/>
        <end position="170"/>
    </location>
</feature>
<name>A0ABV6G590_9GAMM</name>
<comment type="caution">
    <text evidence="8">The sequence shown here is derived from an EMBL/GenBank/DDBJ whole genome shotgun (WGS) entry which is preliminary data.</text>
</comment>
<keyword evidence="3" id="KW-1003">Cell membrane</keyword>
<dbReference type="Pfam" id="PF01810">
    <property type="entry name" value="LysE"/>
    <property type="match status" value="1"/>
</dbReference>
<keyword evidence="4 7" id="KW-0812">Transmembrane</keyword>
<dbReference type="PANTHER" id="PTHR30086">
    <property type="entry name" value="ARGININE EXPORTER PROTEIN ARGO"/>
    <property type="match status" value="1"/>
</dbReference>
<evidence type="ECO:0000313" key="8">
    <source>
        <dbReference type="EMBL" id="MFC0268841.1"/>
    </source>
</evidence>
<dbReference type="Proteomes" id="UP001589814">
    <property type="component" value="Unassembled WGS sequence"/>
</dbReference>
<dbReference type="PANTHER" id="PTHR30086:SF14">
    <property type="entry name" value="HOMOSERINE_HOMOSERINE LACTONE EFFLUX PROTEIN"/>
    <property type="match status" value="1"/>
</dbReference>
<keyword evidence="6 7" id="KW-0472">Membrane</keyword>
<feature type="transmembrane region" description="Helical" evidence="7">
    <location>
        <begin position="185"/>
        <end position="203"/>
    </location>
</feature>
<protein>
    <submittedName>
        <fullName evidence="8">LysE family translocator</fullName>
    </submittedName>
</protein>
<dbReference type="PIRSF" id="PIRSF006324">
    <property type="entry name" value="LeuE"/>
    <property type="match status" value="1"/>
</dbReference>
<evidence type="ECO:0000313" key="9">
    <source>
        <dbReference type="Proteomes" id="UP001589814"/>
    </source>
</evidence>
<feature type="transmembrane region" description="Helical" evidence="7">
    <location>
        <begin position="113"/>
        <end position="135"/>
    </location>
</feature>
<dbReference type="EMBL" id="JBHLVX010000050">
    <property type="protein sequence ID" value="MFC0268841.1"/>
    <property type="molecule type" value="Genomic_DNA"/>
</dbReference>
<organism evidence="8 9">
    <name type="scientific">Kushneria aurantia</name>
    <dbReference type="NCBI Taxonomy" id="504092"/>
    <lineage>
        <taxon>Bacteria</taxon>
        <taxon>Pseudomonadati</taxon>
        <taxon>Pseudomonadota</taxon>
        <taxon>Gammaproteobacteria</taxon>
        <taxon>Oceanospirillales</taxon>
        <taxon>Halomonadaceae</taxon>
        <taxon>Kushneria</taxon>
    </lineage>
</organism>
<accession>A0ABV6G590</accession>
<evidence type="ECO:0000256" key="2">
    <source>
        <dbReference type="ARBA" id="ARBA00007928"/>
    </source>
</evidence>
<keyword evidence="9" id="KW-1185">Reference proteome</keyword>
<evidence type="ECO:0000256" key="4">
    <source>
        <dbReference type="ARBA" id="ARBA00022692"/>
    </source>
</evidence>
<comment type="similarity">
    <text evidence="2">Belongs to the Rht family.</text>
</comment>
<evidence type="ECO:0000256" key="6">
    <source>
        <dbReference type="ARBA" id="ARBA00023136"/>
    </source>
</evidence>
<gene>
    <name evidence="8" type="ORF">ACFFHW_12750</name>
</gene>
<evidence type="ECO:0000256" key="7">
    <source>
        <dbReference type="SAM" id="Phobius"/>
    </source>
</evidence>